<dbReference type="Gene3D" id="6.10.140.2220">
    <property type="match status" value="1"/>
</dbReference>
<dbReference type="AlphaFoldDB" id="A0A8E2DW83"/>
<evidence type="ECO:0000313" key="1">
    <source>
        <dbReference type="EMBL" id="OCK72748.1"/>
    </source>
</evidence>
<dbReference type="SUPFAM" id="SSF144232">
    <property type="entry name" value="HIT/MYND zinc finger-like"/>
    <property type="match status" value="1"/>
</dbReference>
<gene>
    <name evidence="1" type="ORF">K432DRAFT_411726</name>
</gene>
<keyword evidence="2" id="KW-1185">Reference proteome</keyword>
<reference evidence="1 2" key="1">
    <citation type="journal article" date="2016" name="Nat. Commun.">
        <title>Ectomycorrhizal ecology is imprinted in the genome of the dominant symbiotic fungus Cenococcum geophilum.</title>
        <authorList>
            <consortium name="DOE Joint Genome Institute"/>
            <person name="Peter M."/>
            <person name="Kohler A."/>
            <person name="Ohm R.A."/>
            <person name="Kuo A."/>
            <person name="Krutzmann J."/>
            <person name="Morin E."/>
            <person name="Arend M."/>
            <person name="Barry K.W."/>
            <person name="Binder M."/>
            <person name="Choi C."/>
            <person name="Clum A."/>
            <person name="Copeland A."/>
            <person name="Grisel N."/>
            <person name="Haridas S."/>
            <person name="Kipfer T."/>
            <person name="LaButti K."/>
            <person name="Lindquist E."/>
            <person name="Lipzen A."/>
            <person name="Maire R."/>
            <person name="Meier B."/>
            <person name="Mihaltcheva S."/>
            <person name="Molinier V."/>
            <person name="Murat C."/>
            <person name="Poggeler S."/>
            <person name="Quandt C.A."/>
            <person name="Sperisen C."/>
            <person name="Tritt A."/>
            <person name="Tisserant E."/>
            <person name="Crous P.W."/>
            <person name="Henrissat B."/>
            <person name="Nehls U."/>
            <person name="Egli S."/>
            <person name="Spatafora J.W."/>
            <person name="Grigoriev I.V."/>
            <person name="Martin F.M."/>
        </authorList>
    </citation>
    <scope>NUCLEOTIDE SEQUENCE [LARGE SCALE GENOMIC DNA]</scope>
    <source>
        <strain evidence="1 2">CBS 459.81</strain>
    </source>
</reference>
<dbReference type="OrthoDB" id="432970at2759"/>
<protein>
    <recommendedName>
        <fullName evidence="3">MYND-type domain-containing protein</fullName>
    </recommendedName>
</protein>
<sequence>MANVLSCSTYSKPENNISTRIKLCAKCRITKYCSREYEKINSKVHKKVYRGNAVARAETTTRAAIASSASASTSISGLNTSSDNAATTLKGLKRTIDKPFYKLESRTWLHNRSERDLYKVYY</sequence>
<accession>A0A8E2DW83</accession>
<name>A0A8E2DW83_9PEZI</name>
<dbReference type="Proteomes" id="UP000250266">
    <property type="component" value="Unassembled WGS sequence"/>
</dbReference>
<evidence type="ECO:0000313" key="2">
    <source>
        <dbReference type="Proteomes" id="UP000250266"/>
    </source>
</evidence>
<evidence type="ECO:0008006" key="3">
    <source>
        <dbReference type="Google" id="ProtNLM"/>
    </source>
</evidence>
<proteinExistence type="predicted"/>
<organism evidence="1 2">
    <name type="scientific">Lepidopterella palustris CBS 459.81</name>
    <dbReference type="NCBI Taxonomy" id="1314670"/>
    <lineage>
        <taxon>Eukaryota</taxon>
        <taxon>Fungi</taxon>
        <taxon>Dikarya</taxon>
        <taxon>Ascomycota</taxon>
        <taxon>Pezizomycotina</taxon>
        <taxon>Dothideomycetes</taxon>
        <taxon>Pleosporomycetidae</taxon>
        <taxon>Mytilinidiales</taxon>
        <taxon>Argynnaceae</taxon>
        <taxon>Lepidopterella</taxon>
    </lineage>
</organism>
<dbReference type="EMBL" id="KV746786">
    <property type="protein sequence ID" value="OCK72748.1"/>
    <property type="molecule type" value="Genomic_DNA"/>
</dbReference>